<evidence type="ECO:0000256" key="5">
    <source>
        <dbReference type="ARBA" id="ARBA00022559"/>
    </source>
</evidence>
<dbReference type="InterPro" id="IPR050217">
    <property type="entry name" value="Peroxiredoxin"/>
</dbReference>
<proteinExistence type="inferred from homology"/>
<dbReference type="InterPro" id="IPR000866">
    <property type="entry name" value="AhpC/TSA"/>
</dbReference>
<evidence type="ECO:0000256" key="1">
    <source>
        <dbReference type="ARBA" id="ARBA00009796"/>
    </source>
</evidence>
<comment type="caution">
    <text evidence="14">The sequence shown here is derived from an EMBL/GenBank/DDBJ whole genome shotgun (WGS) entry which is preliminary data.</text>
</comment>
<dbReference type="RefSeq" id="WP_169626567.1">
    <property type="nucleotide sequence ID" value="NZ_JABBNT010000005.1"/>
</dbReference>
<dbReference type="AlphaFoldDB" id="A0A7Y0HFT7"/>
<evidence type="ECO:0000256" key="8">
    <source>
        <dbReference type="ARBA" id="ARBA00023284"/>
    </source>
</evidence>
<keyword evidence="8" id="KW-0676">Redox-active center</keyword>
<dbReference type="Gene3D" id="3.40.30.10">
    <property type="entry name" value="Glutaredoxin"/>
    <property type="match status" value="1"/>
</dbReference>
<evidence type="ECO:0000256" key="3">
    <source>
        <dbReference type="ARBA" id="ARBA00013021"/>
    </source>
</evidence>
<evidence type="ECO:0000256" key="4">
    <source>
        <dbReference type="ARBA" id="ARBA00017462"/>
    </source>
</evidence>
<evidence type="ECO:0000256" key="2">
    <source>
        <dbReference type="ARBA" id="ARBA00011654"/>
    </source>
</evidence>
<dbReference type="InterPro" id="IPR045020">
    <property type="entry name" value="PRX_1cys"/>
</dbReference>
<dbReference type="InterPro" id="IPR013766">
    <property type="entry name" value="Thioredoxin_domain"/>
</dbReference>
<dbReference type="CDD" id="cd03016">
    <property type="entry name" value="PRX_1cys"/>
    <property type="match status" value="1"/>
</dbReference>
<feature type="domain" description="Thioredoxin" evidence="13">
    <location>
        <begin position="3"/>
        <end position="168"/>
    </location>
</feature>
<dbReference type="Pfam" id="PF10417">
    <property type="entry name" value="1-cysPrx_C"/>
    <property type="match status" value="1"/>
</dbReference>
<evidence type="ECO:0000256" key="11">
    <source>
        <dbReference type="ARBA" id="ARBA00047572"/>
    </source>
</evidence>
<dbReference type="PROSITE" id="PS51352">
    <property type="entry name" value="THIOREDOXIN_2"/>
    <property type="match status" value="1"/>
</dbReference>
<name>A0A7Y0HFT7_9PROT</name>
<keyword evidence="6" id="KW-0049">Antioxidant</keyword>
<reference evidence="14 15" key="1">
    <citation type="submission" date="2020-04" db="EMBL/GenBank/DDBJ databases">
        <title>Rhodospirillaceae bacterium KN72 isolated from deep sea.</title>
        <authorList>
            <person name="Zhang D.-C."/>
        </authorList>
    </citation>
    <scope>NUCLEOTIDE SEQUENCE [LARGE SCALE GENOMIC DNA]</scope>
    <source>
        <strain evidence="14 15">KN72</strain>
    </source>
</reference>
<protein>
    <recommendedName>
        <fullName evidence="4">Alkyl hydroperoxide reductase C</fullName>
        <ecNumber evidence="3">1.11.1.26</ecNumber>
    </recommendedName>
    <alternativeName>
        <fullName evidence="10">Peroxiredoxin</fullName>
    </alternativeName>
</protein>
<keyword evidence="7" id="KW-0560">Oxidoreductase</keyword>
<keyword evidence="5" id="KW-0575">Peroxidase</keyword>
<dbReference type="SUPFAM" id="SSF52833">
    <property type="entry name" value="Thioredoxin-like"/>
    <property type="match status" value="1"/>
</dbReference>
<comment type="subunit">
    <text evidence="2">Homodimer; disulfide-linked, upon oxidation. 5 homodimers assemble to form a ring-like decamer.</text>
</comment>
<evidence type="ECO:0000313" key="15">
    <source>
        <dbReference type="Proteomes" id="UP000539372"/>
    </source>
</evidence>
<evidence type="ECO:0000256" key="6">
    <source>
        <dbReference type="ARBA" id="ARBA00022862"/>
    </source>
</evidence>
<evidence type="ECO:0000256" key="12">
    <source>
        <dbReference type="PIRSR" id="PIRSR000239-1"/>
    </source>
</evidence>
<comment type="similarity">
    <text evidence="9">Belongs to the peroxiredoxin family. Prx6 subfamily.</text>
</comment>
<keyword evidence="15" id="KW-1185">Reference proteome</keyword>
<evidence type="ECO:0000256" key="10">
    <source>
        <dbReference type="ARBA" id="ARBA00032077"/>
    </source>
</evidence>
<dbReference type="PIRSF" id="PIRSF000239">
    <property type="entry name" value="AHPC"/>
    <property type="match status" value="1"/>
</dbReference>
<accession>A0A7Y0HFT7</accession>
<dbReference type="FunFam" id="3.40.30.10:FF:000011">
    <property type="entry name" value="Peroxiredoxin PRX1"/>
    <property type="match status" value="1"/>
</dbReference>
<dbReference type="GO" id="GO:0006979">
    <property type="term" value="P:response to oxidative stress"/>
    <property type="evidence" value="ECO:0007669"/>
    <property type="project" value="TreeGrafter"/>
</dbReference>
<comment type="similarity">
    <text evidence="1">Belongs to the peroxiredoxin family. AhpC/Prx1 subfamily.</text>
</comment>
<comment type="catalytic activity">
    <reaction evidence="11">
        <text>a hydroperoxide + NADH + H(+) = an alcohol + NAD(+) + H2O</text>
        <dbReference type="Rhea" id="RHEA:62628"/>
        <dbReference type="ChEBI" id="CHEBI:15377"/>
        <dbReference type="ChEBI" id="CHEBI:15378"/>
        <dbReference type="ChEBI" id="CHEBI:30879"/>
        <dbReference type="ChEBI" id="CHEBI:35924"/>
        <dbReference type="ChEBI" id="CHEBI:57540"/>
        <dbReference type="ChEBI" id="CHEBI:57945"/>
        <dbReference type="EC" id="1.11.1.26"/>
    </reaction>
</comment>
<dbReference type="GO" id="GO:0005829">
    <property type="term" value="C:cytosol"/>
    <property type="evidence" value="ECO:0007669"/>
    <property type="project" value="TreeGrafter"/>
</dbReference>
<dbReference type="InterPro" id="IPR019479">
    <property type="entry name" value="Peroxiredoxin_C"/>
</dbReference>
<dbReference type="GO" id="GO:0045454">
    <property type="term" value="P:cell redox homeostasis"/>
    <property type="evidence" value="ECO:0007669"/>
    <property type="project" value="TreeGrafter"/>
</dbReference>
<organism evidence="14 15">
    <name type="scientific">Pacificispira spongiicola</name>
    <dbReference type="NCBI Taxonomy" id="2729598"/>
    <lineage>
        <taxon>Bacteria</taxon>
        <taxon>Pseudomonadati</taxon>
        <taxon>Pseudomonadota</taxon>
        <taxon>Alphaproteobacteria</taxon>
        <taxon>Rhodospirillales</taxon>
        <taxon>Rhodospirillaceae</taxon>
        <taxon>Pacificispira</taxon>
    </lineage>
</organism>
<evidence type="ECO:0000313" key="14">
    <source>
        <dbReference type="EMBL" id="NMM46191.1"/>
    </source>
</evidence>
<dbReference type="Pfam" id="PF00578">
    <property type="entry name" value="AhpC-TSA"/>
    <property type="match status" value="1"/>
</dbReference>
<dbReference type="GO" id="GO:0102039">
    <property type="term" value="F:NADH-dependent peroxiredoxin activity"/>
    <property type="evidence" value="ECO:0007669"/>
    <property type="project" value="UniProtKB-EC"/>
</dbReference>
<dbReference type="GO" id="GO:0033554">
    <property type="term" value="P:cellular response to stress"/>
    <property type="evidence" value="ECO:0007669"/>
    <property type="project" value="TreeGrafter"/>
</dbReference>
<dbReference type="GO" id="GO:0008379">
    <property type="term" value="F:thioredoxin peroxidase activity"/>
    <property type="evidence" value="ECO:0007669"/>
    <property type="project" value="TreeGrafter"/>
</dbReference>
<evidence type="ECO:0000256" key="9">
    <source>
        <dbReference type="ARBA" id="ARBA00025719"/>
    </source>
</evidence>
<evidence type="ECO:0000256" key="7">
    <source>
        <dbReference type="ARBA" id="ARBA00023002"/>
    </source>
</evidence>
<feature type="active site" description="Cysteine sulfenic acid (-SOH) intermediate; for peroxidase activity" evidence="12">
    <location>
        <position position="45"/>
    </location>
</feature>
<dbReference type="InterPro" id="IPR024706">
    <property type="entry name" value="Peroxiredoxin_AhpC-typ"/>
</dbReference>
<gene>
    <name evidence="14" type="ORF">HH303_16995</name>
</gene>
<sequence>MPLSIGSLAPNFRAESTQGEIDFHNWVGDSWCILFAHPKAFTSVCTSELGAVARLEPEFAKRDTKIASLSVDTQHSYVKWMQDIEQTQGHRPSFPMISDPDLNISKAYGMLPASAQGPAGARNAGDNMTVRNVFVIAPDKTIQMIQVYPLLVGRNFDEVLRCLDALQLTERHPVATPANWKRGDKVMVGPDLSDAEIERRFGDTSDRLNSYISMIPDPEA</sequence>
<dbReference type="InterPro" id="IPR036249">
    <property type="entry name" value="Thioredoxin-like_sf"/>
</dbReference>
<dbReference type="EMBL" id="JABBNT010000005">
    <property type="protein sequence ID" value="NMM46191.1"/>
    <property type="molecule type" value="Genomic_DNA"/>
</dbReference>
<dbReference type="Proteomes" id="UP000539372">
    <property type="component" value="Unassembled WGS sequence"/>
</dbReference>
<evidence type="ECO:0000259" key="13">
    <source>
        <dbReference type="PROSITE" id="PS51352"/>
    </source>
</evidence>
<dbReference type="EC" id="1.11.1.26" evidence="3"/>
<dbReference type="GO" id="GO:0042744">
    <property type="term" value="P:hydrogen peroxide catabolic process"/>
    <property type="evidence" value="ECO:0007669"/>
    <property type="project" value="TreeGrafter"/>
</dbReference>
<dbReference type="PANTHER" id="PTHR10681:SF121">
    <property type="entry name" value="ALKYL HYDROPEROXIDE REDUCTASE C"/>
    <property type="match status" value="1"/>
</dbReference>
<dbReference type="PANTHER" id="PTHR10681">
    <property type="entry name" value="THIOREDOXIN PEROXIDASE"/>
    <property type="match status" value="1"/>
</dbReference>
<dbReference type="Gene3D" id="3.30.1020.10">
    <property type="entry name" value="Antioxidant, Horf6, Chain A, domain2"/>
    <property type="match status" value="1"/>
</dbReference>